<dbReference type="Proteomes" id="UP000567922">
    <property type="component" value="Unassembled WGS sequence"/>
</dbReference>
<proteinExistence type="predicted"/>
<dbReference type="PANTHER" id="PTHR34796">
    <property type="entry name" value="EXPRESSED PROTEIN"/>
    <property type="match status" value="1"/>
</dbReference>
<reference evidence="2 3" key="1">
    <citation type="submission" date="2020-08" db="EMBL/GenBank/DDBJ databases">
        <title>Sequencing the genomes of 1000 actinobacteria strains.</title>
        <authorList>
            <person name="Klenk H.-P."/>
        </authorList>
    </citation>
    <scope>NUCLEOTIDE SEQUENCE [LARGE SCALE GENOMIC DNA]</scope>
    <source>
        <strain evidence="2 3">DSM 45258</strain>
    </source>
</reference>
<dbReference type="RefSeq" id="WP_183377464.1">
    <property type="nucleotide sequence ID" value="NZ_BDDI01000007.1"/>
</dbReference>
<organism evidence="2 3">
    <name type="scientific">Hoyosella altamirensis</name>
    <dbReference type="NCBI Taxonomy" id="616997"/>
    <lineage>
        <taxon>Bacteria</taxon>
        <taxon>Bacillati</taxon>
        <taxon>Actinomycetota</taxon>
        <taxon>Actinomycetes</taxon>
        <taxon>Mycobacteriales</taxon>
        <taxon>Hoyosellaceae</taxon>
        <taxon>Hoyosella</taxon>
    </lineage>
</organism>
<sequence length="176" mass="19517">MTHRGPEEDLETQLTGTDETRDRDESGRARNARPRDALGRPLPYGSQGVPRLEEGQVRTPEETLAEASALLDQRMPFHAHEVFEDAWKSAPEQWRGLWKGLAQLAVGVTHAARGNLSGAARLLTRAAEHLEPFQDTRPFTIDVDGLRAWSEHQSAELENHSEASPVWLAVPPLTGC</sequence>
<evidence type="ECO:0000313" key="2">
    <source>
        <dbReference type="EMBL" id="MBB3036331.1"/>
    </source>
</evidence>
<accession>A0A839RK07</accession>
<gene>
    <name evidence="2" type="ORF">FHU29_000765</name>
</gene>
<dbReference type="InterPro" id="IPR005500">
    <property type="entry name" value="DUF309"/>
</dbReference>
<dbReference type="PANTHER" id="PTHR34796:SF1">
    <property type="entry name" value="EXPRESSED PROTEIN"/>
    <property type="match status" value="1"/>
</dbReference>
<comment type="caution">
    <text evidence="2">The sequence shown here is derived from an EMBL/GenBank/DDBJ whole genome shotgun (WGS) entry which is preliminary data.</text>
</comment>
<feature type="compositionally biased region" description="Basic and acidic residues" evidence="1">
    <location>
        <begin position="18"/>
        <end position="38"/>
    </location>
</feature>
<name>A0A839RK07_9ACTN</name>
<dbReference type="InterPro" id="IPR023203">
    <property type="entry name" value="TTHA0068_sf"/>
</dbReference>
<dbReference type="Pfam" id="PF03745">
    <property type="entry name" value="DUF309"/>
    <property type="match status" value="1"/>
</dbReference>
<dbReference type="AlphaFoldDB" id="A0A839RK07"/>
<feature type="region of interest" description="Disordered" evidence="1">
    <location>
        <begin position="1"/>
        <end position="56"/>
    </location>
</feature>
<dbReference type="SUPFAM" id="SSF140663">
    <property type="entry name" value="TTHA0068-like"/>
    <property type="match status" value="1"/>
</dbReference>
<keyword evidence="3" id="KW-1185">Reference proteome</keyword>
<dbReference type="EMBL" id="JACHWS010000001">
    <property type="protein sequence ID" value="MBB3036331.1"/>
    <property type="molecule type" value="Genomic_DNA"/>
</dbReference>
<evidence type="ECO:0000256" key="1">
    <source>
        <dbReference type="SAM" id="MobiDB-lite"/>
    </source>
</evidence>
<protein>
    <recommendedName>
        <fullName evidence="4">DUF309 domain-containing protein</fullName>
    </recommendedName>
</protein>
<evidence type="ECO:0008006" key="4">
    <source>
        <dbReference type="Google" id="ProtNLM"/>
    </source>
</evidence>
<evidence type="ECO:0000313" key="3">
    <source>
        <dbReference type="Proteomes" id="UP000567922"/>
    </source>
</evidence>
<dbReference type="Gene3D" id="1.10.3450.10">
    <property type="entry name" value="TTHA0068-like"/>
    <property type="match status" value="1"/>
</dbReference>